<evidence type="ECO:0000256" key="1">
    <source>
        <dbReference type="SAM" id="SignalP"/>
    </source>
</evidence>
<accession>A0A8D9B3S2</accession>
<sequence>MKCTCFITMITTLRFAVVSQNHDPWNPYNEPISSFEASDIKKETVDNTTKPYMVSDPFPEEILEMNDSMFYEKYVEDEYLKNLNERSNDTLILLGKDGYMHPFTKTYLQRRMLNLVIPIANSYAVYLRKHAIKKPYETEADFRYNANKAFLKKKIIDTLQFFYFQILFQHLPRLRREVIDSTVKSKNGSMTRLNYYETWDLETNYTIQICQFAHHLSEARNNLLQEADTALYSAMKPAYYNVELNNVAFNASPFESHHFQIKR</sequence>
<name>A0A8D9B3S2_9HEMI</name>
<reference evidence="2" key="1">
    <citation type="submission" date="2021-05" db="EMBL/GenBank/DDBJ databases">
        <authorList>
            <person name="Alioto T."/>
            <person name="Alioto T."/>
            <person name="Gomez Garrido J."/>
        </authorList>
    </citation>
    <scope>NUCLEOTIDE SEQUENCE</scope>
</reference>
<feature type="signal peptide" evidence="1">
    <location>
        <begin position="1"/>
        <end position="19"/>
    </location>
</feature>
<dbReference type="EMBL" id="HBUF01600921">
    <property type="protein sequence ID" value="CAG6776100.1"/>
    <property type="molecule type" value="Transcribed_RNA"/>
</dbReference>
<dbReference type="EMBL" id="HBUF01072564">
    <property type="protein sequence ID" value="CAG6630102.1"/>
    <property type="molecule type" value="Transcribed_RNA"/>
</dbReference>
<protein>
    <submittedName>
        <fullName evidence="2">Uncharacterized protein</fullName>
    </submittedName>
</protein>
<dbReference type="EMBL" id="HBUF01072562">
    <property type="protein sequence ID" value="CAG6630098.1"/>
    <property type="molecule type" value="Transcribed_RNA"/>
</dbReference>
<dbReference type="AlphaFoldDB" id="A0A8D9B3S2"/>
<dbReference type="EMBL" id="HBUF01235402">
    <property type="protein sequence ID" value="CAG6675019.1"/>
    <property type="molecule type" value="Transcribed_RNA"/>
</dbReference>
<dbReference type="EMBL" id="HBUF01235403">
    <property type="protein sequence ID" value="CAG6675021.1"/>
    <property type="molecule type" value="Transcribed_RNA"/>
</dbReference>
<dbReference type="EMBL" id="HBUF01419414">
    <property type="protein sequence ID" value="CAG6740496.1"/>
    <property type="molecule type" value="Transcribed_RNA"/>
</dbReference>
<dbReference type="EMBL" id="HBUF01072565">
    <property type="protein sequence ID" value="CAG6630104.1"/>
    <property type="molecule type" value="Transcribed_RNA"/>
</dbReference>
<dbReference type="EMBL" id="HBUF01072561">
    <property type="protein sequence ID" value="CAG6630096.1"/>
    <property type="molecule type" value="Transcribed_RNA"/>
</dbReference>
<dbReference type="EMBL" id="HBUF01419413">
    <property type="protein sequence ID" value="CAG6740494.1"/>
    <property type="molecule type" value="Transcribed_RNA"/>
</dbReference>
<proteinExistence type="predicted"/>
<feature type="chain" id="PRO_5036262818" evidence="1">
    <location>
        <begin position="20"/>
        <end position="263"/>
    </location>
</feature>
<organism evidence="2">
    <name type="scientific">Cacopsylla melanoneura</name>
    <dbReference type="NCBI Taxonomy" id="428564"/>
    <lineage>
        <taxon>Eukaryota</taxon>
        <taxon>Metazoa</taxon>
        <taxon>Ecdysozoa</taxon>
        <taxon>Arthropoda</taxon>
        <taxon>Hexapoda</taxon>
        <taxon>Insecta</taxon>
        <taxon>Pterygota</taxon>
        <taxon>Neoptera</taxon>
        <taxon>Paraneoptera</taxon>
        <taxon>Hemiptera</taxon>
        <taxon>Sternorrhyncha</taxon>
        <taxon>Psylloidea</taxon>
        <taxon>Psyllidae</taxon>
        <taxon>Psyllinae</taxon>
        <taxon>Cacopsylla</taxon>
    </lineage>
</organism>
<dbReference type="EMBL" id="HBUF01600922">
    <property type="protein sequence ID" value="CAG6776102.1"/>
    <property type="molecule type" value="Transcribed_RNA"/>
</dbReference>
<evidence type="ECO:0000313" key="2">
    <source>
        <dbReference type="EMBL" id="CAG6776102.1"/>
    </source>
</evidence>
<keyword evidence="1" id="KW-0732">Signal</keyword>
<dbReference type="EMBL" id="HBUF01072563">
    <property type="protein sequence ID" value="CAG6630100.1"/>
    <property type="molecule type" value="Transcribed_RNA"/>
</dbReference>